<protein>
    <submittedName>
        <fullName evidence="1">Uncharacterized protein</fullName>
    </submittedName>
</protein>
<organism evidence="1 2">
    <name type="scientific">Rhizophagus irregularis</name>
    <dbReference type="NCBI Taxonomy" id="588596"/>
    <lineage>
        <taxon>Eukaryota</taxon>
        <taxon>Fungi</taxon>
        <taxon>Fungi incertae sedis</taxon>
        <taxon>Mucoromycota</taxon>
        <taxon>Glomeromycotina</taxon>
        <taxon>Glomeromycetes</taxon>
        <taxon>Glomerales</taxon>
        <taxon>Glomeraceae</taxon>
        <taxon>Rhizophagus</taxon>
    </lineage>
</organism>
<accession>A0A2I1G9M0</accession>
<proteinExistence type="predicted"/>
<keyword evidence="2" id="KW-1185">Reference proteome</keyword>
<comment type="caution">
    <text evidence="1">The sequence shown here is derived from an EMBL/GenBank/DDBJ whole genome shotgun (WGS) entry which is preliminary data.</text>
</comment>
<dbReference type="AlphaFoldDB" id="A0A2I1G9M0"/>
<name>A0A2I1G9M0_9GLOM</name>
<reference evidence="1 2" key="1">
    <citation type="submission" date="2015-10" db="EMBL/GenBank/DDBJ databases">
        <title>Genome analyses suggest a sexual origin of heterokaryosis in a supposedly ancient asexual fungus.</title>
        <authorList>
            <person name="Ropars J."/>
            <person name="Sedzielewska K."/>
            <person name="Noel J."/>
            <person name="Charron P."/>
            <person name="Farinelli L."/>
            <person name="Marton T."/>
            <person name="Kruger M."/>
            <person name="Pelin A."/>
            <person name="Brachmann A."/>
            <person name="Corradi N."/>
        </authorList>
    </citation>
    <scope>NUCLEOTIDE SEQUENCE [LARGE SCALE GENOMIC DNA]</scope>
    <source>
        <strain evidence="1 2">A4</strain>
    </source>
</reference>
<gene>
    <name evidence="1" type="ORF">RhiirA4_457292</name>
</gene>
<dbReference type="Proteomes" id="UP000234323">
    <property type="component" value="Unassembled WGS sequence"/>
</dbReference>
<dbReference type="EMBL" id="LLXI01000247">
    <property type="protein sequence ID" value="PKY43325.1"/>
    <property type="molecule type" value="Genomic_DNA"/>
</dbReference>
<dbReference type="OrthoDB" id="2320542at2759"/>
<evidence type="ECO:0000313" key="1">
    <source>
        <dbReference type="EMBL" id="PKY43325.1"/>
    </source>
</evidence>
<sequence>MAVNIATRLKFDEEETKAYHGMSSQQRRRFNAFRDDDSKKAYVRALADREKTWREKSRLRRFFTYLFR</sequence>
<evidence type="ECO:0000313" key="2">
    <source>
        <dbReference type="Proteomes" id="UP000234323"/>
    </source>
</evidence>